<dbReference type="InterPro" id="IPR036116">
    <property type="entry name" value="FN3_sf"/>
</dbReference>
<dbReference type="Gene3D" id="2.60.40.10">
    <property type="entry name" value="Immunoglobulins"/>
    <property type="match status" value="1"/>
</dbReference>
<feature type="domain" description="Fibronectin type-III" evidence="1">
    <location>
        <begin position="172"/>
        <end position="272"/>
    </location>
</feature>
<comment type="caution">
    <text evidence="2">The sequence shown here is derived from an EMBL/GenBank/DDBJ whole genome shotgun (WGS) entry which is preliminary data.</text>
</comment>
<keyword evidence="3" id="KW-1185">Reference proteome</keyword>
<dbReference type="EMBL" id="NEDP02001298">
    <property type="protein sequence ID" value="OWF53626.1"/>
    <property type="molecule type" value="Genomic_DNA"/>
</dbReference>
<evidence type="ECO:0000313" key="3">
    <source>
        <dbReference type="Proteomes" id="UP000242188"/>
    </source>
</evidence>
<dbReference type="STRING" id="6573.A0A210QY18"/>
<reference evidence="2 3" key="1">
    <citation type="journal article" date="2017" name="Nat. Ecol. Evol.">
        <title>Scallop genome provides insights into evolution of bilaterian karyotype and development.</title>
        <authorList>
            <person name="Wang S."/>
            <person name="Zhang J."/>
            <person name="Jiao W."/>
            <person name="Li J."/>
            <person name="Xun X."/>
            <person name="Sun Y."/>
            <person name="Guo X."/>
            <person name="Huan P."/>
            <person name="Dong B."/>
            <person name="Zhang L."/>
            <person name="Hu X."/>
            <person name="Sun X."/>
            <person name="Wang J."/>
            <person name="Zhao C."/>
            <person name="Wang Y."/>
            <person name="Wang D."/>
            <person name="Huang X."/>
            <person name="Wang R."/>
            <person name="Lv J."/>
            <person name="Li Y."/>
            <person name="Zhang Z."/>
            <person name="Liu B."/>
            <person name="Lu W."/>
            <person name="Hui Y."/>
            <person name="Liang J."/>
            <person name="Zhou Z."/>
            <person name="Hou R."/>
            <person name="Li X."/>
            <person name="Liu Y."/>
            <person name="Li H."/>
            <person name="Ning X."/>
            <person name="Lin Y."/>
            <person name="Zhao L."/>
            <person name="Xing Q."/>
            <person name="Dou J."/>
            <person name="Li Y."/>
            <person name="Mao J."/>
            <person name="Guo H."/>
            <person name="Dou H."/>
            <person name="Li T."/>
            <person name="Mu C."/>
            <person name="Jiang W."/>
            <person name="Fu Q."/>
            <person name="Fu X."/>
            <person name="Miao Y."/>
            <person name="Liu J."/>
            <person name="Yu Q."/>
            <person name="Li R."/>
            <person name="Liao H."/>
            <person name="Li X."/>
            <person name="Kong Y."/>
            <person name="Jiang Z."/>
            <person name="Chourrout D."/>
            <person name="Li R."/>
            <person name="Bao Z."/>
        </authorList>
    </citation>
    <scope>NUCLEOTIDE SEQUENCE [LARGE SCALE GENOMIC DNA]</scope>
    <source>
        <strain evidence="2 3">PY_sf001</strain>
    </source>
</reference>
<name>A0A210QY18_MIZYE</name>
<sequence>MAEELIRNVVDIMEGAHTQKVQLSELLHSLDEAHDQVHQSADKSKSDLEAHFKTLKKAIDQALDERLTTLKKEVDKIEKSASVPLSQCKDMINQGMDAASRVMDEGGSILSGDPTQKIERMVQLKDNPDTRALNSVPAVPHLSDVPCISVELDKCLGDRLSELIAQEGRVLERSPIQITDTIERPGGILVKWIEVDDELEVSEFCLQYCLGNAKTSSSPTFHTAYTGPNTCYTVKNLNTNTPYSFRVSCRSSNNNSSWPWSVSSVPCMAQTTIPHYEWSTGCPSYAVCYDNKIATRNGTGDTMVLYSSTSSCVPGHPITFKVISMGETSPFDSVGLSLDNSNTDTLQQDDAILVTKSGFVFVDGQEMKIKLPEMKKGSLLTFDLEDLSNGKVRVNVELEEKVVTFDWKVPQPPGTTGQFGGFGLGGMLTGSVHKFYFGLKFSHEDWKVLVE</sequence>
<accession>A0A210QY18</accession>
<keyword evidence="2" id="KW-0675">Receptor</keyword>
<dbReference type="InterPro" id="IPR013783">
    <property type="entry name" value="Ig-like_fold"/>
</dbReference>
<dbReference type="CDD" id="cd00063">
    <property type="entry name" value="FN3"/>
    <property type="match status" value="1"/>
</dbReference>
<protein>
    <submittedName>
        <fullName evidence="2">Cytokine receptor-like factor 3</fullName>
    </submittedName>
</protein>
<dbReference type="Proteomes" id="UP000242188">
    <property type="component" value="Unassembled WGS sequence"/>
</dbReference>
<proteinExistence type="predicted"/>
<organism evidence="2 3">
    <name type="scientific">Mizuhopecten yessoensis</name>
    <name type="common">Japanese scallop</name>
    <name type="synonym">Patinopecten yessoensis</name>
    <dbReference type="NCBI Taxonomy" id="6573"/>
    <lineage>
        <taxon>Eukaryota</taxon>
        <taxon>Metazoa</taxon>
        <taxon>Spiralia</taxon>
        <taxon>Lophotrochozoa</taxon>
        <taxon>Mollusca</taxon>
        <taxon>Bivalvia</taxon>
        <taxon>Autobranchia</taxon>
        <taxon>Pteriomorphia</taxon>
        <taxon>Pectinida</taxon>
        <taxon>Pectinoidea</taxon>
        <taxon>Pectinidae</taxon>
        <taxon>Mizuhopecten</taxon>
    </lineage>
</organism>
<gene>
    <name evidence="2" type="ORF">KP79_PYT05272</name>
</gene>
<dbReference type="InterPro" id="IPR003961">
    <property type="entry name" value="FN3_dom"/>
</dbReference>
<dbReference type="AlphaFoldDB" id="A0A210QY18"/>
<dbReference type="SUPFAM" id="SSF49265">
    <property type="entry name" value="Fibronectin type III"/>
    <property type="match status" value="1"/>
</dbReference>
<dbReference type="OrthoDB" id="9984427at2759"/>
<evidence type="ECO:0000259" key="1">
    <source>
        <dbReference type="PROSITE" id="PS50853"/>
    </source>
</evidence>
<dbReference type="PROSITE" id="PS50853">
    <property type="entry name" value="FN3"/>
    <property type="match status" value="1"/>
</dbReference>
<evidence type="ECO:0000313" key="2">
    <source>
        <dbReference type="EMBL" id="OWF53626.1"/>
    </source>
</evidence>